<dbReference type="PROSITE" id="PS50127">
    <property type="entry name" value="UBC_2"/>
    <property type="match status" value="1"/>
</dbReference>
<dbReference type="SUPFAM" id="SSF54495">
    <property type="entry name" value="UBC-like"/>
    <property type="match status" value="1"/>
</dbReference>
<dbReference type="Pfam" id="PF00179">
    <property type="entry name" value="UQ_con"/>
    <property type="match status" value="1"/>
</dbReference>
<sequence>FRQKLRVPKVPSFHLRTFSDASAKHNSKQQVVHPPPPPPFHHHPPPPSNVASVSLPSTTANQHRPVVPWIPPSRNRASSIEEWTRLQIRAARRISPSDGSGHQQPERGGKLETPVFLTYTMPPSSLRRIQKELADLVRDPPLKCSIKPVSTGNPEIDLFRWIATIPGPAETPYEGGEFELAVQFPKEYPFKPPKAIDDALDCRLYCRNLAAQPSAPSTSSADSGGQ</sequence>
<dbReference type="EMBL" id="JABANO010022729">
    <property type="protein sequence ID" value="KAF4724708.1"/>
    <property type="molecule type" value="Genomic_DNA"/>
</dbReference>
<comment type="caution">
    <text evidence="3">The sequence shown here is derived from an EMBL/GenBank/DDBJ whole genome shotgun (WGS) entry which is preliminary data.</text>
</comment>
<accession>A0A7J6RVB3</accession>
<feature type="domain" description="UBC core" evidence="2">
    <location>
        <begin position="124"/>
        <end position="226"/>
    </location>
</feature>
<protein>
    <recommendedName>
        <fullName evidence="2">UBC core domain-containing protein</fullName>
    </recommendedName>
</protein>
<organism evidence="3 4">
    <name type="scientific">Perkinsus olseni</name>
    <name type="common">Perkinsus atlanticus</name>
    <dbReference type="NCBI Taxonomy" id="32597"/>
    <lineage>
        <taxon>Eukaryota</taxon>
        <taxon>Sar</taxon>
        <taxon>Alveolata</taxon>
        <taxon>Perkinsozoa</taxon>
        <taxon>Perkinsea</taxon>
        <taxon>Perkinsida</taxon>
        <taxon>Perkinsidae</taxon>
        <taxon>Perkinsus</taxon>
    </lineage>
</organism>
<gene>
    <name evidence="3" type="ORF">FOZ63_005950</name>
</gene>
<reference evidence="3 4" key="1">
    <citation type="submission" date="2020-04" db="EMBL/GenBank/DDBJ databases">
        <title>Perkinsus olseni comparative genomics.</title>
        <authorList>
            <person name="Bogema D.R."/>
        </authorList>
    </citation>
    <scope>NUCLEOTIDE SEQUENCE [LARGE SCALE GENOMIC DNA]</scope>
    <source>
        <strain evidence="3 4">ATCC PRA-207</strain>
    </source>
</reference>
<dbReference type="Gene3D" id="3.10.110.10">
    <property type="entry name" value="Ubiquitin Conjugating Enzyme"/>
    <property type="match status" value="1"/>
</dbReference>
<dbReference type="InterPro" id="IPR050113">
    <property type="entry name" value="Ub_conjugating_enzyme"/>
</dbReference>
<feature type="compositionally biased region" description="Polar residues" evidence="1">
    <location>
        <begin position="49"/>
        <end position="62"/>
    </location>
</feature>
<dbReference type="AlphaFoldDB" id="A0A7J6RVB3"/>
<proteinExistence type="predicted"/>
<feature type="region of interest" description="Disordered" evidence="1">
    <location>
        <begin position="92"/>
        <end position="111"/>
    </location>
</feature>
<keyword evidence="4" id="KW-1185">Reference proteome</keyword>
<evidence type="ECO:0000313" key="4">
    <source>
        <dbReference type="Proteomes" id="UP000553632"/>
    </source>
</evidence>
<feature type="region of interest" description="Disordered" evidence="1">
    <location>
        <begin position="1"/>
        <end position="74"/>
    </location>
</feature>
<dbReference type="InterPro" id="IPR000608">
    <property type="entry name" value="UBC"/>
</dbReference>
<evidence type="ECO:0000259" key="2">
    <source>
        <dbReference type="PROSITE" id="PS50127"/>
    </source>
</evidence>
<evidence type="ECO:0000256" key="1">
    <source>
        <dbReference type="SAM" id="MobiDB-lite"/>
    </source>
</evidence>
<feature type="non-terminal residue" evidence="3">
    <location>
        <position position="226"/>
    </location>
</feature>
<dbReference type="Proteomes" id="UP000553632">
    <property type="component" value="Unassembled WGS sequence"/>
</dbReference>
<dbReference type="PANTHER" id="PTHR24067">
    <property type="entry name" value="UBIQUITIN-CONJUGATING ENZYME E2"/>
    <property type="match status" value="1"/>
</dbReference>
<name>A0A7J6RVB3_PEROL</name>
<feature type="non-terminal residue" evidence="3">
    <location>
        <position position="1"/>
    </location>
</feature>
<dbReference type="InterPro" id="IPR016135">
    <property type="entry name" value="UBQ-conjugating_enzyme/RWD"/>
</dbReference>
<dbReference type="SMART" id="SM00212">
    <property type="entry name" value="UBCc"/>
    <property type="match status" value="1"/>
</dbReference>
<evidence type="ECO:0000313" key="3">
    <source>
        <dbReference type="EMBL" id="KAF4724708.1"/>
    </source>
</evidence>